<dbReference type="Gene3D" id="1.25.40.10">
    <property type="entry name" value="Tetratricopeptide repeat domain"/>
    <property type="match status" value="3"/>
</dbReference>
<evidence type="ECO:0000256" key="2">
    <source>
        <dbReference type="ARBA" id="ARBA00022737"/>
    </source>
</evidence>
<name>A0A2P2IPU2_RHIMU</name>
<organism evidence="4">
    <name type="scientific">Rhizophora mucronata</name>
    <name type="common">Asiatic mangrove</name>
    <dbReference type="NCBI Taxonomy" id="61149"/>
    <lineage>
        <taxon>Eukaryota</taxon>
        <taxon>Viridiplantae</taxon>
        <taxon>Streptophyta</taxon>
        <taxon>Embryophyta</taxon>
        <taxon>Tracheophyta</taxon>
        <taxon>Spermatophyta</taxon>
        <taxon>Magnoliopsida</taxon>
        <taxon>eudicotyledons</taxon>
        <taxon>Gunneridae</taxon>
        <taxon>Pentapetalae</taxon>
        <taxon>rosids</taxon>
        <taxon>fabids</taxon>
        <taxon>Malpighiales</taxon>
        <taxon>Rhizophoraceae</taxon>
        <taxon>Rhizophora</taxon>
    </lineage>
</organism>
<dbReference type="AlphaFoldDB" id="A0A2P2IPU2"/>
<dbReference type="EMBL" id="GGEC01002751">
    <property type="protein sequence ID" value="MBW83234.1"/>
    <property type="molecule type" value="Transcribed_RNA"/>
</dbReference>
<dbReference type="InterPro" id="IPR011990">
    <property type="entry name" value="TPR-like_helical_dom_sf"/>
</dbReference>
<comment type="similarity">
    <text evidence="1">Belongs to the PPR family. P subfamily.</text>
</comment>
<protein>
    <recommendedName>
        <fullName evidence="5">Pentatricopeptide repeat-containing protein</fullName>
    </recommendedName>
</protein>
<proteinExistence type="inferred from homology"/>
<accession>A0A2P2IPU2</accession>
<dbReference type="PROSITE" id="PS51375">
    <property type="entry name" value="PPR"/>
    <property type="match status" value="1"/>
</dbReference>
<evidence type="ECO:0000256" key="3">
    <source>
        <dbReference type="PROSITE-ProRule" id="PRU00708"/>
    </source>
</evidence>
<dbReference type="Pfam" id="PF01535">
    <property type="entry name" value="PPR"/>
    <property type="match status" value="1"/>
</dbReference>
<evidence type="ECO:0000256" key="1">
    <source>
        <dbReference type="ARBA" id="ARBA00007626"/>
    </source>
</evidence>
<dbReference type="PANTHER" id="PTHR46598">
    <property type="entry name" value="BNAC05G43320D PROTEIN"/>
    <property type="match status" value="1"/>
</dbReference>
<feature type="repeat" description="PPR" evidence="3">
    <location>
        <begin position="356"/>
        <end position="390"/>
    </location>
</feature>
<keyword evidence="2" id="KW-0677">Repeat</keyword>
<dbReference type="InterPro" id="IPR002885">
    <property type="entry name" value="PPR_rpt"/>
</dbReference>
<reference evidence="4" key="1">
    <citation type="submission" date="2018-02" db="EMBL/GenBank/DDBJ databases">
        <title>Rhizophora mucronata_Transcriptome.</title>
        <authorList>
            <person name="Meera S.P."/>
            <person name="Sreeshan A."/>
            <person name="Augustine A."/>
        </authorList>
    </citation>
    <scope>NUCLEOTIDE SEQUENCE</scope>
    <source>
        <tissue evidence="4">Leaf</tissue>
    </source>
</reference>
<evidence type="ECO:0008006" key="5">
    <source>
        <dbReference type="Google" id="ProtNLM"/>
    </source>
</evidence>
<sequence length="592" mass="67791">MLITELCYSSDSCWLGKARDLVISILKENSNLLHPEILTKLALSFARAQMTVPASMILRVMLEREHMPPMNIFSLVVFHMVQTEIGACLASNILVQICYCFLSLSAKRNSHAKGMKPDTMFFNIILDACVRYRFALKGQQIVELMSQIGVIADAHTIAILAHIHEMNGQRDEIKKFKDHIDRVSASFVCHYQQYYDSLLNLHFMFDDIDAAAELVLDMLRPREFITSKAVGDYTKLSYFVPIGSCNLKVGSKLQIEPELLQKDSILNVEHKEDLIAFRNGKLLLNNRALAKLIIGFKNHGRIADLSNLLHSIQKDFHALEGSNLCSDVIDACIHVGWLQTAHDILDDMEAFGDHMNLTVYMVLLTAYYSRRMFKEAKALQRQMRKAGLILASSDEMIASTCLAVSRDAASSALSKSDLAEFLVLEMKEEKVISPIVYALNSSVYFFCKAKMIKDALKSYHRIQGLPVLPTSQTFAYLIFGYTSLERYRDITILWGDIKRYMKGRNLVVSRDLYELFLLNFIRGGYFERVMEVIAYMEERNMFTDKLMYKSEFLRHHKNLYTGLKASDARTEAQKLRLEYVKKFRKWVSVASI</sequence>
<dbReference type="PANTHER" id="PTHR46598:SF3">
    <property type="entry name" value="OS07G0495300 PROTEIN"/>
    <property type="match status" value="1"/>
</dbReference>
<evidence type="ECO:0000313" key="4">
    <source>
        <dbReference type="EMBL" id="MBW83234.1"/>
    </source>
</evidence>